<dbReference type="Proteomes" id="UP001208692">
    <property type="component" value="Unassembled WGS sequence"/>
</dbReference>
<reference evidence="1 4" key="1">
    <citation type="submission" date="2021-11" db="EMBL/GenBank/DDBJ databases">
        <title>Draft genome sequence of Capnocytophaga sp. strain KC07075 isolated from cat oral cavity.</title>
        <authorList>
            <person name="Suzuki M."/>
            <person name="Imaoka K."/>
            <person name="Kimura M."/>
            <person name="Morikawa S."/>
            <person name="Maeda K."/>
        </authorList>
    </citation>
    <scope>NUCLEOTIDE SEQUENCE</scope>
    <source>
        <strain evidence="1">KC07075</strain>
        <strain evidence="2 4">KC07079</strain>
    </source>
</reference>
<name>A0AAV5AYL3_9FLAO</name>
<dbReference type="EMBL" id="BQKB01000059">
    <property type="protein sequence ID" value="GJM54054.1"/>
    <property type="molecule type" value="Genomic_DNA"/>
</dbReference>
<evidence type="ECO:0000313" key="3">
    <source>
        <dbReference type="Proteomes" id="UP001207736"/>
    </source>
</evidence>
<dbReference type="AlphaFoldDB" id="A0AAV5AYL3"/>
<comment type="caution">
    <text evidence="1">The sequence shown here is derived from an EMBL/GenBank/DDBJ whole genome shotgun (WGS) entry which is preliminary data.</text>
</comment>
<sequence length="159" mass="18509">MTTEQKYQAVTKAIRKALPRLVDVEKGCIVRALHNNKGVIVDIENCLGLDDIVSYGVLLPYGEIKELKYLTLSEFEIIGKEPMLNDVLEVLPKLLPPENRYYSEEIYLSSDGEFYRTYLNYKDANELEYLHHNGWDLSKPYLKDQSEDLINFLYNLLNQ</sequence>
<evidence type="ECO:0000313" key="1">
    <source>
        <dbReference type="EMBL" id="GJM49882.1"/>
    </source>
</evidence>
<gene>
    <name evidence="1" type="ORF">RCZ15_08570</name>
    <name evidence="2" type="ORF">RCZ16_23700</name>
</gene>
<dbReference type="Proteomes" id="UP001207736">
    <property type="component" value="Unassembled WGS sequence"/>
</dbReference>
<keyword evidence="4" id="KW-1185">Reference proteome</keyword>
<evidence type="ECO:0000313" key="4">
    <source>
        <dbReference type="Proteomes" id="UP001208692"/>
    </source>
</evidence>
<evidence type="ECO:0000313" key="2">
    <source>
        <dbReference type="EMBL" id="GJM54054.1"/>
    </source>
</evidence>
<proteinExistence type="predicted"/>
<protein>
    <submittedName>
        <fullName evidence="1">Uncharacterized protein</fullName>
    </submittedName>
</protein>
<organism evidence="1 3">
    <name type="scientific">Capnocytophaga catalasegens</name>
    <dbReference type="NCBI Taxonomy" id="1004260"/>
    <lineage>
        <taxon>Bacteria</taxon>
        <taxon>Pseudomonadati</taxon>
        <taxon>Bacteroidota</taxon>
        <taxon>Flavobacteriia</taxon>
        <taxon>Flavobacteriales</taxon>
        <taxon>Flavobacteriaceae</taxon>
        <taxon>Capnocytophaga</taxon>
    </lineage>
</organism>
<dbReference type="EMBL" id="BQKA01000014">
    <property type="protein sequence ID" value="GJM49882.1"/>
    <property type="molecule type" value="Genomic_DNA"/>
</dbReference>
<accession>A0AAV5AYL3</accession>
<dbReference type="RefSeq" id="WP_264846561.1">
    <property type="nucleotide sequence ID" value="NZ_BPMA01000022.1"/>
</dbReference>